<evidence type="ECO:0000313" key="8">
    <source>
        <dbReference type="Proteomes" id="UP000594205"/>
    </source>
</evidence>
<feature type="domain" description="RNA polymerase sigma-70 region 2" evidence="5">
    <location>
        <begin position="36"/>
        <end position="100"/>
    </location>
</feature>
<comment type="similarity">
    <text evidence="1">Belongs to the sigma-70 factor family. ECF subfamily.</text>
</comment>
<dbReference type="GO" id="GO:0003677">
    <property type="term" value="F:DNA binding"/>
    <property type="evidence" value="ECO:0007669"/>
    <property type="project" value="InterPro"/>
</dbReference>
<evidence type="ECO:0000256" key="1">
    <source>
        <dbReference type="ARBA" id="ARBA00010641"/>
    </source>
</evidence>
<dbReference type="InterPro" id="IPR036388">
    <property type="entry name" value="WH-like_DNA-bd_sf"/>
</dbReference>
<dbReference type="GO" id="GO:0016987">
    <property type="term" value="F:sigma factor activity"/>
    <property type="evidence" value="ECO:0007669"/>
    <property type="project" value="UniProtKB-KW"/>
</dbReference>
<dbReference type="SUPFAM" id="SSF88659">
    <property type="entry name" value="Sigma3 and sigma4 domains of RNA polymerase sigma factors"/>
    <property type="match status" value="1"/>
</dbReference>
<evidence type="ECO:0000259" key="5">
    <source>
        <dbReference type="Pfam" id="PF04542"/>
    </source>
</evidence>
<evidence type="ECO:0000256" key="4">
    <source>
        <dbReference type="ARBA" id="ARBA00023163"/>
    </source>
</evidence>
<keyword evidence="3" id="KW-0731">Sigma factor</keyword>
<dbReference type="PANTHER" id="PTHR43133">
    <property type="entry name" value="RNA POLYMERASE ECF-TYPE SIGMA FACTO"/>
    <property type="match status" value="1"/>
</dbReference>
<dbReference type="AlphaFoldDB" id="A0A7M2SK01"/>
<dbReference type="GO" id="GO:0006352">
    <property type="term" value="P:DNA-templated transcription initiation"/>
    <property type="evidence" value="ECO:0007669"/>
    <property type="project" value="InterPro"/>
</dbReference>
<dbReference type="Pfam" id="PF08281">
    <property type="entry name" value="Sigma70_r4_2"/>
    <property type="match status" value="1"/>
</dbReference>
<dbReference type="Gene3D" id="1.10.10.10">
    <property type="entry name" value="Winged helix-like DNA-binding domain superfamily/Winged helix DNA-binding domain"/>
    <property type="match status" value="1"/>
</dbReference>
<keyword evidence="8" id="KW-1185">Reference proteome</keyword>
<reference evidence="7 8" key="1">
    <citation type="submission" date="2020-10" db="EMBL/GenBank/DDBJ databases">
        <title>Streptomyces ferrugineus complate genome analysis.</title>
        <authorList>
            <person name="Anwar N."/>
        </authorList>
    </citation>
    <scope>NUCLEOTIDE SEQUENCE [LARGE SCALE GENOMIC DNA]</scope>
    <source>
        <strain evidence="7 8">CCTCC AA2014009</strain>
    </source>
</reference>
<dbReference type="SUPFAM" id="SSF88946">
    <property type="entry name" value="Sigma2 domain of RNA polymerase sigma factors"/>
    <property type="match status" value="1"/>
</dbReference>
<dbReference type="NCBIfam" id="TIGR02937">
    <property type="entry name" value="sigma70-ECF"/>
    <property type="match status" value="1"/>
</dbReference>
<keyword evidence="4" id="KW-0804">Transcription</keyword>
<dbReference type="InterPro" id="IPR013325">
    <property type="entry name" value="RNA_pol_sigma_r2"/>
</dbReference>
<sequence length="206" mass="22068">MGQGGKPRRVHAHDGELGAAVARAQEGDEAAFAVAYRLVQPGLLGYLRGLVGEDAEDVASDAWLEIARDLGRFKGDGAGFRGWSATIARHRALDHLRRQKVRPRAASLEQDVLLDLPGPHSTYDQALESISTEVALDLVRGLPRDQAEAVLLRVVVGLDARSAARVLGKRPGAVRTAAYRGLKRLAKQLGVEGVTDDGPRTLGESK</sequence>
<gene>
    <name evidence="7" type="ORF">IM697_39500</name>
</gene>
<evidence type="ECO:0000256" key="2">
    <source>
        <dbReference type="ARBA" id="ARBA00023015"/>
    </source>
</evidence>
<dbReference type="EMBL" id="CP063373">
    <property type="protein sequence ID" value="QOV36055.1"/>
    <property type="molecule type" value="Genomic_DNA"/>
</dbReference>
<feature type="domain" description="RNA polymerase sigma factor 70 region 4 type 2" evidence="6">
    <location>
        <begin position="136"/>
        <end position="185"/>
    </location>
</feature>
<dbReference type="Proteomes" id="UP000594205">
    <property type="component" value="Chromosome"/>
</dbReference>
<dbReference type="InterPro" id="IPR039425">
    <property type="entry name" value="RNA_pol_sigma-70-like"/>
</dbReference>
<dbReference type="InterPro" id="IPR013324">
    <property type="entry name" value="RNA_pol_sigma_r3/r4-like"/>
</dbReference>
<accession>A0A7M2SK01</accession>
<evidence type="ECO:0000256" key="3">
    <source>
        <dbReference type="ARBA" id="ARBA00023082"/>
    </source>
</evidence>
<evidence type="ECO:0000259" key="6">
    <source>
        <dbReference type="Pfam" id="PF08281"/>
    </source>
</evidence>
<proteinExistence type="inferred from homology"/>
<dbReference type="InterPro" id="IPR013249">
    <property type="entry name" value="RNA_pol_sigma70_r4_t2"/>
</dbReference>
<keyword evidence="2" id="KW-0805">Transcription regulation</keyword>
<dbReference type="RefSeq" id="WP_194041623.1">
    <property type="nucleotide sequence ID" value="NZ_CP063373.1"/>
</dbReference>
<dbReference type="InterPro" id="IPR014284">
    <property type="entry name" value="RNA_pol_sigma-70_dom"/>
</dbReference>
<dbReference type="Gene3D" id="1.10.1740.10">
    <property type="match status" value="1"/>
</dbReference>
<evidence type="ECO:0000313" key="7">
    <source>
        <dbReference type="EMBL" id="QOV36055.1"/>
    </source>
</evidence>
<dbReference type="KEGG" id="sfeu:IM697_39500"/>
<dbReference type="InterPro" id="IPR007627">
    <property type="entry name" value="RNA_pol_sigma70_r2"/>
</dbReference>
<dbReference type="Pfam" id="PF04542">
    <property type="entry name" value="Sigma70_r2"/>
    <property type="match status" value="1"/>
</dbReference>
<name>A0A7M2SK01_9ACTN</name>
<organism evidence="7 8">
    <name type="scientific">Streptomyces ferrugineus</name>
    <dbReference type="NCBI Taxonomy" id="1413221"/>
    <lineage>
        <taxon>Bacteria</taxon>
        <taxon>Bacillati</taxon>
        <taxon>Actinomycetota</taxon>
        <taxon>Actinomycetes</taxon>
        <taxon>Kitasatosporales</taxon>
        <taxon>Streptomycetaceae</taxon>
        <taxon>Streptomyces</taxon>
    </lineage>
</organism>
<dbReference type="PANTHER" id="PTHR43133:SF66">
    <property type="entry name" value="ECF RNA POLYMERASE SIGMA FACTOR SIGK"/>
    <property type="match status" value="1"/>
</dbReference>
<protein>
    <submittedName>
        <fullName evidence="7">RNA polymerase sigma factor</fullName>
    </submittedName>
</protein>